<dbReference type="Proteomes" id="UP000278962">
    <property type="component" value="Unassembled WGS sequence"/>
</dbReference>
<dbReference type="NCBIfam" id="TIGR00512">
    <property type="entry name" value="salvage_mtnA"/>
    <property type="match status" value="1"/>
</dbReference>
<comment type="similarity">
    <text evidence="3">Belongs to the EIF-2B alpha/beta/delta subunits family. MtnA subfamily.</text>
</comment>
<comment type="pathway">
    <text evidence="3">Amino-acid biosynthesis; L-methionine biosynthesis via salvage pathway; L-methionine from S-methyl-5-thio-alpha-D-ribose 1-phosphate: step 1/6.</text>
</comment>
<dbReference type="OrthoDB" id="9803436at2"/>
<dbReference type="EC" id="5.3.1.23" evidence="3"/>
<feature type="site" description="Transition state stabilizer" evidence="3">
    <location>
        <position position="133"/>
    </location>
</feature>
<proteinExistence type="inferred from homology"/>
<feature type="binding site" evidence="3">
    <location>
        <begin position="223"/>
        <end position="224"/>
    </location>
    <ligand>
        <name>substrate</name>
    </ligand>
</feature>
<dbReference type="FunFam" id="3.40.50.10470:FF:000006">
    <property type="entry name" value="Methylthioribose-1-phosphate isomerase"/>
    <property type="match status" value="1"/>
</dbReference>
<dbReference type="NCBIfam" id="NF004326">
    <property type="entry name" value="PRK05720.1"/>
    <property type="match status" value="1"/>
</dbReference>
<keyword evidence="3" id="KW-0486">Methionine biosynthesis</keyword>
<accession>A0A660LCC4</accession>
<dbReference type="HAMAP" id="MF_01678">
    <property type="entry name" value="Salvage_MtnA"/>
    <property type="match status" value="1"/>
</dbReference>
<dbReference type="GO" id="GO:0046523">
    <property type="term" value="F:S-methyl-5-thioribose-1-phosphate isomerase activity"/>
    <property type="evidence" value="ECO:0007669"/>
    <property type="project" value="UniProtKB-UniRule"/>
</dbReference>
<name>A0A660LCC4_9ACTN</name>
<feature type="binding site" evidence="3">
    <location>
        <position position="78"/>
    </location>
    <ligand>
        <name>substrate</name>
    </ligand>
</feature>
<dbReference type="Gene3D" id="1.20.120.420">
    <property type="entry name" value="translation initiation factor eif-2b, domain 1"/>
    <property type="match status" value="1"/>
</dbReference>
<reference evidence="4 5" key="1">
    <citation type="submission" date="2018-10" db="EMBL/GenBank/DDBJ databases">
        <title>Genomic Encyclopedia of Archaeal and Bacterial Type Strains, Phase II (KMG-II): from individual species to whole genera.</title>
        <authorList>
            <person name="Goeker M."/>
        </authorList>
    </citation>
    <scope>NUCLEOTIDE SEQUENCE [LARGE SCALE GENOMIC DNA]</scope>
    <source>
        <strain evidence="4 5">DSM 14954</strain>
    </source>
</reference>
<dbReference type="PANTHER" id="PTHR43475:SF1">
    <property type="entry name" value="METHYLTHIORIBOSE-1-PHOSPHATE ISOMERASE"/>
    <property type="match status" value="1"/>
</dbReference>
<protein>
    <recommendedName>
        <fullName evidence="3">Methylthioribose-1-phosphate isomerase</fullName>
        <shortName evidence="3">M1Pi</shortName>
        <shortName evidence="3">MTR-1-P isomerase</shortName>
        <ecNumber evidence="3">5.3.1.23</ecNumber>
    </recommendedName>
    <alternativeName>
        <fullName evidence="3">S-methyl-5-thioribose-1-phosphate isomerase</fullName>
    </alternativeName>
</protein>
<dbReference type="UniPathway" id="UPA00904">
    <property type="reaction ID" value="UER00874"/>
</dbReference>
<keyword evidence="1 3" id="KW-0413">Isomerase</keyword>
<evidence type="ECO:0000313" key="5">
    <source>
        <dbReference type="Proteomes" id="UP000278962"/>
    </source>
</evidence>
<dbReference type="SUPFAM" id="SSF100950">
    <property type="entry name" value="NagB/RpiA/CoA transferase-like"/>
    <property type="match status" value="1"/>
</dbReference>
<dbReference type="PANTHER" id="PTHR43475">
    <property type="entry name" value="METHYLTHIORIBOSE-1-PHOSPHATE ISOMERASE"/>
    <property type="match status" value="1"/>
</dbReference>
<gene>
    <name evidence="3" type="primary">mtnA</name>
    <name evidence="4" type="ORF">C8N24_1335</name>
</gene>
<feature type="binding site" evidence="3">
    <location>
        <position position="172"/>
    </location>
    <ligand>
        <name>substrate</name>
    </ligand>
</feature>
<dbReference type="InterPro" id="IPR000649">
    <property type="entry name" value="IF-2B-related"/>
</dbReference>
<dbReference type="GO" id="GO:0019509">
    <property type="term" value="P:L-methionine salvage from methylthioadenosine"/>
    <property type="evidence" value="ECO:0007669"/>
    <property type="project" value="UniProtKB-UniRule"/>
</dbReference>
<sequence>MMAVRTAVGWTGDAIEIIDQTLLPAEERIIRLSTVDEVVDAIQRLAVRGAPAIGVTGALGVLLAGDDDAEAERIASARPTAVNLRWAVERVLAASDRKAEALAILEEDVAACRAIGSYGRAELPEASKILTVCNTGRLATAGWGTALGVVYAKQEAGEPVEVFACETRPLLQGARLTAWELDDAGIPVTVLPDGAAPALLAGGQIDAVIVGADRIAANGDTANKIGTYALAIAARHHGVPFYVAAPRSTLDPATPHGAVIEIEERDGSEIRSIAGLEESTRVWNPAFDVTPASLITGLITDAGVLRAPFGPAIEGVLS</sequence>
<evidence type="ECO:0000256" key="1">
    <source>
        <dbReference type="ARBA" id="ARBA00023235"/>
    </source>
</evidence>
<keyword evidence="5" id="KW-1185">Reference proteome</keyword>
<dbReference type="InterPro" id="IPR042529">
    <property type="entry name" value="IF_2B-like_C"/>
</dbReference>
<comment type="function">
    <text evidence="3">Catalyzes the interconversion of methylthioribose-1-phosphate (MTR-1-P) into methylthioribulose-1-phosphate (MTRu-1-P).</text>
</comment>
<feature type="active site" description="Proton donor" evidence="3">
    <location>
        <position position="213"/>
    </location>
</feature>
<dbReference type="Pfam" id="PF01008">
    <property type="entry name" value="IF-2B"/>
    <property type="match status" value="1"/>
</dbReference>
<evidence type="ECO:0000313" key="4">
    <source>
        <dbReference type="EMBL" id="RKQ91513.1"/>
    </source>
</evidence>
<dbReference type="InterPro" id="IPR011559">
    <property type="entry name" value="Initiation_fac_2B_a/b/d"/>
</dbReference>
<dbReference type="InterPro" id="IPR027363">
    <property type="entry name" value="M1Pi_N"/>
</dbReference>
<dbReference type="InterPro" id="IPR037171">
    <property type="entry name" value="NagB/RpiA_transferase-like"/>
</dbReference>
<dbReference type="EMBL" id="RBIL01000001">
    <property type="protein sequence ID" value="RKQ91513.1"/>
    <property type="molecule type" value="Genomic_DNA"/>
</dbReference>
<comment type="caution">
    <text evidence="4">The sequence shown here is derived from an EMBL/GenBank/DDBJ whole genome shotgun (WGS) entry which is preliminary data.</text>
</comment>
<dbReference type="InterPro" id="IPR005251">
    <property type="entry name" value="IF-M1Pi"/>
</dbReference>
<evidence type="ECO:0000256" key="3">
    <source>
        <dbReference type="HAMAP-Rule" id="MF_01678"/>
    </source>
</evidence>
<dbReference type="AlphaFoldDB" id="A0A660LCC4"/>
<keyword evidence="3" id="KW-0028">Amino-acid biosynthesis</keyword>
<evidence type="ECO:0000256" key="2">
    <source>
        <dbReference type="ARBA" id="ARBA00052401"/>
    </source>
</evidence>
<feature type="binding site" evidence="3">
    <location>
        <begin position="48"/>
        <end position="50"/>
    </location>
    <ligand>
        <name>substrate</name>
    </ligand>
</feature>
<dbReference type="NCBIfam" id="TIGR00524">
    <property type="entry name" value="eIF-2B_rel"/>
    <property type="match status" value="1"/>
</dbReference>
<organism evidence="4 5">
    <name type="scientific">Solirubrobacter pauli</name>
    <dbReference type="NCBI Taxonomy" id="166793"/>
    <lineage>
        <taxon>Bacteria</taxon>
        <taxon>Bacillati</taxon>
        <taxon>Actinomycetota</taxon>
        <taxon>Thermoleophilia</taxon>
        <taxon>Solirubrobacterales</taxon>
        <taxon>Solirubrobacteraceae</taxon>
        <taxon>Solirubrobacter</taxon>
    </lineage>
</organism>
<comment type="catalytic activity">
    <reaction evidence="2 3">
        <text>5-(methylsulfanyl)-alpha-D-ribose 1-phosphate = 5-(methylsulfanyl)-D-ribulose 1-phosphate</text>
        <dbReference type="Rhea" id="RHEA:19989"/>
        <dbReference type="ChEBI" id="CHEBI:58533"/>
        <dbReference type="ChEBI" id="CHEBI:58548"/>
        <dbReference type="EC" id="5.3.1.23"/>
    </reaction>
</comment>
<dbReference type="Gene3D" id="3.40.50.10470">
    <property type="entry name" value="Translation initiation factor eif-2b, domain 2"/>
    <property type="match status" value="1"/>
</dbReference>